<protein>
    <submittedName>
        <fullName evidence="1">Uncharacterized protein</fullName>
    </submittedName>
</protein>
<dbReference type="AlphaFoldDB" id="A0A0A8ZEU5"/>
<organism evidence="1">
    <name type="scientific">Arundo donax</name>
    <name type="common">Giant reed</name>
    <name type="synonym">Donax arundinaceus</name>
    <dbReference type="NCBI Taxonomy" id="35708"/>
    <lineage>
        <taxon>Eukaryota</taxon>
        <taxon>Viridiplantae</taxon>
        <taxon>Streptophyta</taxon>
        <taxon>Embryophyta</taxon>
        <taxon>Tracheophyta</taxon>
        <taxon>Spermatophyta</taxon>
        <taxon>Magnoliopsida</taxon>
        <taxon>Liliopsida</taxon>
        <taxon>Poales</taxon>
        <taxon>Poaceae</taxon>
        <taxon>PACMAD clade</taxon>
        <taxon>Arundinoideae</taxon>
        <taxon>Arundineae</taxon>
        <taxon>Arundo</taxon>
    </lineage>
</organism>
<name>A0A0A8ZEU5_ARUDO</name>
<dbReference type="EMBL" id="GBRH01262635">
    <property type="protein sequence ID" value="JAD35260.1"/>
    <property type="molecule type" value="Transcribed_RNA"/>
</dbReference>
<accession>A0A0A8ZEU5</accession>
<proteinExistence type="predicted"/>
<evidence type="ECO:0000313" key="1">
    <source>
        <dbReference type="EMBL" id="JAD35260.1"/>
    </source>
</evidence>
<reference evidence="1" key="2">
    <citation type="journal article" date="2015" name="Data Brief">
        <title>Shoot transcriptome of the giant reed, Arundo donax.</title>
        <authorList>
            <person name="Barrero R.A."/>
            <person name="Guerrero F.D."/>
            <person name="Moolhuijzen P."/>
            <person name="Goolsby J.A."/>
            <person name="Tidwell J."/>
            <person name="Bellgard S.E."/>
            <person name="Bellgard M.I."/>
        </authorList>
    </citation>
    <scope>NUCLEOTIDE SEQUENCE</scope>
    <source>
        <tissue evidence="1">Shoot tissue taken approximately 20 cm above the soil surface</tissue>
    </source>
</reference>
<sequence length="43" mass="4708">MAVDCVFCSSIQFITSTTRVNAKSSLQILEDITNWDLGLTAQS</sequence>
<dbReference type="EMBL" id="GBRH01180832">
    <property type="protein sequence ID" value="JAE17064.1"/>
    <property type="molecule type" value="Transcribed_RNA"/>
</dbReference>
<reference evidence="1" key="1">
    <citation type="submission" date="2014-09" db="EMBL/GenBank/DDBJ databases">
        <authorList>
            <person name="Magalhaes I.L.F."/>
            <person name="Oliveira U."/>
            <person name="Santos F.R."/>
            <person name="Vidigal T.H.D.A."/>
            <person name="Brescovit A.D."/>
            <person name="Santos A.J."/>
        </authorList>
    </citation>
    <scope>NUCLEOTIDE SEQUENCE</scope>
    <source>
        <tissue evidence="1">Shoot tissue taken approximately 20 cm above the soil surface</tissue>
    </source>
</reference>